<dbReference type="EMBL" id="JPRM01000003">
    <property type="protein sequence ID" value="KFF19497.1"/>
    <property type="molecule type" value="Genomic_DNA"/>
</dbReference>
<dbReference type="PANTHER" id="PTHR43265:SF1">
    <property type="entry name" value="ESTERASE ESTD"/>
    <property type="match status" value="1"/>
</dbReference>
<keyword evidence="3" id="KW-0378">Hydrolase</keyword>
<dbReference type="SUPFAM" id="SSF53474">
    <property type="entry name" value="alpha/beta-Hydrolases"/>
    <property type="match status" value="1"/>
</dbReference>
<protein>
    <submittedName>
        <fullName evidence="3">Alpha/beta hydrolase</fullName>
    </submittedName>
</protein>
<dbReference type="eggNOG" id="COG1073">
    <property type="taxonomic scope" value="Bacteria"/>
</dbReference>
<name>A0A086AS33_FLAHY</name>
<evidence type="ECO:0000313" key="2">
    <source>
        <dbReference type="EMBL" id="KFF19497.1"/>
    </source>
</evidence>
<dbReference type="GO" id="GO:0052689">
    <property type="term" value="F:carboxylic ester hydrolase activity"/>
    <property type="evidence" value="ECO:0007669"/>
    <property type="project" value="TreeGrafter"/>
</dbReference>
<comment type="caution">
    <text evidence="2">The sequence shown here is derived from an EMBL/GenBank/DDBJ whole genome shotgun (WGS) entry which is preliminary data.</text>
</comment>
<dbReference type="AlphaFoldDB" id="A0A086AS33"/>
<evidence type="ECO:0000313" key="4">
    <source>
        <dbReference type="Proteomes" id="UP000028712"/>
    </source>
</evidence>
<gene>
    <name evidence="3" type="ORF">B0A62_03650</name>
    <name evidence="2" type="ORF">IW20_03170</name>
</gene>
<evidence type="ECO:0000313" key="5">
    <source>
        <dbReference type="Proteomes" id="UP000198424"/>
    </source>
</evidence>
<dbReference type="InterPro" id="IPR014940">
    <property type="entry name" value="BAAT_C"/>
</dbReference>
<dbReference type="PANTHER" id="PTHR43265">
    <property type="entry name" value="ESTERASE ESTD"/>
    <property type="match status" value="1"/>
</dbReference>
<evidence type="ECO:0000313" key="3">
    <source>
        <dbReference type="EMBL" id="OXA96371.1"/>
    </source>
</evidence>
<dbReference type="Gene3D" id="3.40.50.1820">
    <property type="entry name" value="alpha/beta hydrolase"/>
    <property type="match status" value="1"/>
</dbReference>
<sequence length="317" mass="36413">MHAQNGEDYHLQKAGFDKITLKTKKDTIVFLMSKSESKVPKPTILFAQGSLPLPVIFYDQDISNSLIPFSIKEYSEKFNFVIIARKGIPLIGTYDKDANGYVDEKGEVPLEYTKNNNLGYRVSQVQTVINYLYNDKRVKKDSIFLIGHSEGYRVACKLAESDTKIAKLVCMSADPFNRVTESILRERVKGFGTNNDEASQLEIDNLIDDYKNIPASKITYKDDIKFNNWLSYNEHMSYESLRKFKKPILVVYGSADIGSAHNDLLPFLLPKNNIKLKAYPNYSHNYEKKEFDANGNPLEDSYHWDEVFKDVVNWLTL</sequence>
<feature type="domain" description="BAAT/Acyl-CoA thioester hydrolase C-terminal" evidence="1">
    <location>
        <begin position="128"/>
        <end position="215"/>
    </location>
</feature>
<dbReference type="EMBL" id="MUGY01000004">
    <property type="protein sequence ID" value="OXA96371.1"/>
    <property type="molecule type" value="Genomic_DNA"/>
</dbReference>
<dbReference type="Pfam" id="PF08840">
    <property type="entry name" value="BAAT_C"/>
    <property type="match status" value="1"/>
</dbReference>
<organism evidence="2 4">
    <name type="scientific">Flavobacterium hydatis</name>
    <name type="common">Cytophaga aquatilis</name>
    <dbReference type="NCBI Taxonomy" id="991"/>
    <lineage>
        <taxon>Bacteria</taxon>
        <taxon>Pseudomonadati</taxon>
        <taxon>Bacteroidota</taxon>
        <taxon>Flavobacteriia</taxon>
        <taxon>Flavobacteriales</taxon>
        <taxon>Flavobacteriaceae</taxon>
        <taxon>Flavobacterium</taxon>
    </lineage>
</organism>
<dbReference type="STRING" id="991.IW20_03170"/>
<evidence type="ECO:0000259" key="1">
    <source>
        <dbReference type="Pfam" id="PF08840"/>
    </source>
</evidence>
<proteinExistence type="predicted"/>
<reference evidence="2 4" key="1">
    <citation type="submission" date="2014-07" db="EMBL/GenBank/DDBJ databases">
        <title>Genome of Flavobacterium hydatis DSM 2063.</title>
        <authorList>
            <person name="Pipes S.E."/>
            <person name="Stropko S.J."/>
            <person name="Newman J.D."/>
        </authorList>
    </citation>
    <scope>NUCLEOTIDE SEQUENCE [LARGE SCALE GENOMIC DNA]</scope>
    <source>
        <strain evidence="2 4">DSM 2063</strain>
    </source>
</reference>
<keyword evidence="5" id="KW-1185">Reference proteome</keyword>
<dbReference type="Proteomes" id="UP000028712">
    <property type="component" value="Unassembled WGS sequence"/>
</dbReference>
<dbReference type="Proteomes" id="UP000198424">
    <property type="component" value="Unassembled WGS sequence"/>
</dbReference>
<dbReference type="InterPro" id="IPR053145">
    <property type="entry name" value="AB_hydrolase_Est10"/>
</dbReference>
<dbReference type="InterPro" id="IPR029058">
    <property type="entry name" value="AB_hydrolase_fold"/>
</dbReference>
<accession>A0A086AS33</accession>
<reference evidence="3 5" key="2">
    <citation type="submission" date="2016-11" db="EMBL/GenBank/DDBJ databases">
        <title>Whole genomes of Flavobacteriaceae.</title>
        <authorList>
            <person name="Stine C."/>
            <person name="Li C."/>
            <person name="Tadesse D."/>
        </authorList>
    </citation>
    <scope>NUCLEOTIDE SEQUENCE [LARGE SCALE GENOMIC DNA]</scope>
    <source>
        <strain evidence="3 5">ATCC 29551</strain>
    </source>
</reference>